<sequence>MTPRSKSAVAQMLIQQQQQQQQQQLPPEQLQQQPALPAEQQQQQQQQQPQPPAPPTSPGHEPAEDTVARMTPRTKSYVAQLQQQHEEQHEAAAAAKAAEKEEFEKLATGLQARLQNTQEQRDREVQRLEKLLSAAHSQISHLATQLTEATAKAEHLQRLVEELQVNQEVQEAAEAAAAAKVQAAFAKAKQERDGYKALLANSMLEKVLFLCKTNCGLKALKKAAEDNFGRQQLGRNKQPQAAPQADIFRSTQTGPGRNSAYSADILVGMIIRKNRSGISCEKLAAVMEESVELLLNEKFEENLPCAQTFRNAVLDIDGVIGMVRLKAVQNADDADKEHSAVSAAAQADHIVSCLDRAGLLSLPIRFGASDSCNTNTRQRSVARLVGERFADNQQQQQSLEQQSYCPLILCNCLAHAFHKCYKSGVERAEGKDPSKQRQGYKNPTVFVLEQLGSLCRRPGLGPEDIP</sequence>
<dbReference type="EMBL" id="MU069473">
    <property type="protein sequence ID" value="KAF5841889.1"/>
    <property type="molecule type" value="Genomic_DNA"/>
</dbReference>
<name>A0ABQ7H4V3_DUNSA</name>
<evidence type="ECO:0000313" key="2">
    <source>
        <dbReference type="EMBL" id="KAF5841889.1"/>
    </source>
</evidence>
<feature type="region of interest" description="Disordered" evidence="1">
    <location>
        <begin position="230"/>
        <end position="255"/>
    </location>
</feature>
<proteinExistence type="predicted"/>
<dbReference type="InterPro" id="IPR051647">
    <property type="entry name" value="Mediator_comp_sub12"/>
</dbReference>
<gene>
    <name evidence="2" type="ORF">DUNSADRAFT_10326</name>
</gene>
<dbReference type="Proteomes" id="UP000815325">
    <property type="component" value="Unassembled WGS sequence"/>
</dbReference>
<feature type="compositionally biased region" description="Low complexity" evidence="1">
    <location>
        <begin position="15"/>
        <end position="48"/>
    </location>
</feature>
<accession>A0ABQ7H4V3</accession>
<keyword evidence="3" id="KW-1185">Reference proteome</keyword>
<reference evidence="2" key="1">
    <citation type="submission" date="2017-08" db="EMBL/GenBank/DDBJ databases">
        <authorList>
            <person name="Polle J.E."/>
            <person name="Barry K."/>
            <person name="Cushman J."/>
            <person name="Schmutz J."/>
            <person name="Tran D."/>
            <person name="Hathwaick L.T."/>
            <person name="Yim W.C."/>
            <person name="Jenkins J."/>
            <person name="Mckie-Krisberg Z.M."/>
            <person name="Prochnik S."/>
            <person name="Lindquist E."/>
            <person name="Dockter R.B."/>
            <person name="Adam C."/>
            <person name="Molina H."/>
            <person name="Bunkerborg J."/>
            <person name="Jin E."/>
            <person name="Buchheim M."/>
            <person name="Magnuson J."/>
        </authorList>
    </citation>
    <scope>NUCLEOTIDE SEQUENCE</scope>
    <source>
        <strain evidence="2">CCAP 19/18</strain>
    </source>
</reference>
<feature type="compositionally biased region" description="Polar residues" evidence="1">
    <location>
        <begin position="230"/>
        <end position="241"/>
    </location>
</feature>
<comment type="caution">
    <text evidence="2">The sequence shown here is derived from an EMBL/GenBank/DDBJ whole genome shotgun (WGS) entry which is preliminary data.</text>
</comment>
<feature type="region of interest" description="Disordered" evidence="1">
    <location>
        <begin position="1"/>
        <end position="100"/>
    </location>
</feature>
<evidence type="ECO:0000313" key="3">
    <source>
        <dbReference type="Proteomes" id="UP000815325"/>
    </source>
</evidence>
<organism evidence="2 3">
    <name type="scientific">Dunaliella salina</name>
    <name type="common">Green alga</name>
    <name type="synonym">Protococcus salinus</name>
    <dbReference type="NCBI Taxonomy" id="3046"/>
    <lineage>
        <taxon>Eukaryota</taxon>
        <taxon>Viridiplantae</taxon>
        <taxon>Chlorophyta</taxon>
        <taxon>core chlorophytes</taxon>
        <taxon>Chlorophyceae</taxon>
        <taxon>CS clade</taxon>
        <taxon>Chlamydomonadales</taxon>
        <taxon>Dunaliellaceae</taxon>
        <taxon>Dunaliella</taxon>
    </lineage>
</organism>
<dbReference type="PANTHER" id="PTHR46007:SF8">
    <property type="entry name" value="C2H2-TYPE DOMAIN-CONTAINING PROTEIN"/>
    <property type="match status" value="1"/>
</dbReference>
<evidence type="ECO:0000256" key="1">
    <source>
        <dbReference type="SAM" id="MobiDB-lite"/>
    </source>
</evidence>
<protein>
    <submittedName>
        <fullName evidence="2">Uncharacterized protein</fullName>
    </submittedName>
</protein>
<dbReference type="PANTHER" id="PTHR46007">
    <property type="entry name" value="MEDIATOR OF RNA POLYMERASE II TRANSCRIPTION SUBUNIT 12"/>
    <property type="match status" value="1"/>
</dbReference>